<dbReference type="EMBL" id="JAADJZ010000033">
    <property type="protein sequence ID" value="KAF2865420.1"/>
    <property type="molecule type" value="Genomic_DNA"/>
</dbReference>
<dbReference type="PANTHER" id="PTHR24148">
    <property type="entry name" value="ANKYRIN REPEAT DOMAIN-CONTAINING PROTEIN 39 HOMOLOG-RELATED"/>
    <property type="match status" value="1"/>
</dbReference>
<dbReference type="InterPro" id="IPR010730">
    <property type="entry name" value="HET"/>
</dbReference>
<feature type="non-terminal residue" evidence="2">
    <location>
        <position position="130"/>
    </location>
</feature>
<evidence type="ECO:0000313" key="3">
    <source>
        <dbReference type="Proteomes" id="UP000481861"/>
    </source>
</evidence>
<dbReference type="Proteomes" id="UP000481861">
    <property type="component" value="Unassembled WGS sequence"/>
</dbReference>
<comment type="caution">
    <text evidence="2">The sequence shown here is derived from an EMBL/GenBank/DDBJ whole genome shotgun (WGS) entry which is preliminary data.</text>
</comment>
<proteinExistence type="predicted"/>
<sequence>MESLTLDEPLYEPLQGAQIRVVTLESAPNAPDIRCKLHIVELSETLEFHALSYVWGAPKEKKKIYVDSRAFEATANLFSFLDMAERGIHRMYWWIDAICINQADTDEKNTQVPRMDAIYSSASHVWVWLG</sequence>
<evidence type="ECO:0000259" key="1">
    <source>
        <dbReference type="Pfam" id="PF06985"/>
    </source>
</evidence>
<dbReference type="InterPro" id="IPR052895">
    <property type="entry name" value="HetReg/Transcr_Mod"/>
</dbReference>
<dbReference type="PANTHER" id="PTHR24148:SF73">
    <property type="entry name" value="HET DOMAIN PROTEIN (AFU_ORTHOLOGUE AFUA_8G01020)"/>
    <property type="match status" value="1"/>
</dbReference>
<name>A0A7C8M030_9PLEO</name>
<dbReference type="Pfam" id="PF06985">
    <property type="entry name" value="HET"/>
    <property type="match status" value="1"/>
</dbReference>
<accession>A0A7C8M030</accession>
<evidence type="ECO:0000313" key="2">
    <source>
        <dbReference type="EMBL" id="KAF2865420.1"/>
    </source>
</evidence>
<organism evidence="2 3">
    <name type="scientific">Massariosphaeria phaeospora</name>
    <dbReference type="NCBI Taxonomy" id="100035"/>
    <lineage>
        <taxon>Eukaryota</taxon>
        <taxon>Fungi</taxon>
        <taxon>Dikarya</taxon>
        <taxon>Ascomycota</taxon>
        <taxon>Pezizomycotina</taxon>
        <taxon>Dothideomycetes</taxon>
        <taxon>Pleosporomycetidae</taxon>
        <taxon>Pleosporales</taxon>
        <taxon>Pleosporales incertae sedis</taxon>
        <taxon>Massariosphaeria</taxon>
    </lineage>
</organism>
<dbReference type="AlphaFoldDB" id="A0A7C8M030"/>
<keyword evidence="3" id="KW-1185">Reference proteome</keyword>
<protein>
    <submittedName>
        <fullName evidence="2">Heterokaryon incompatibility protein-domain-containing protein</fullName>
    </submittedName>
</protein>
<dbReference type="OrthoDB" id="5386682at2759"/>
<reference evidence="2 3" key="1">
    <citation type="submission" date="2020-01" db="EMBL/GenBank/DDBJ databases">
        <authorList>
            <consortium name="DOE Joint Genome Institute"/>
            <person name="Haridas S."/>
            <person name="Albert R."/>
            <person name="Binder M."/>
            <person name="Bloem J."/>
            <person name="Labutti K."/>
            <person name="Salamov A."/>
            <person name="Andreopoulos B."/>
            <person name="Baker S.E."/>
            <person name="Barry K."/>
            <person name="Bills G."/>
            <person name="Bluhm B.H."/>
            <person name="Cannon C."/>
            <person name="Castanera R."/>
            <person name="Culley D.E."/>
            <person name="Daum C."/>
            <person name="Ezra D."/>
            <person name="Gonzalez J.B."/>
            <person name="Henrissat B."/>
            <person name="Kuo A."/>
            <person name="Liang C."/>
            <person name="Lipzen A."/>
            <person name="Lutzoni F."/>
            <person name="Magnuson J."/>
            <person name="Mondo S."/>
            <person name="Nolan M."/>
            <person name="Ohm R."/>
            <person name="Pangilinan J."/>
            <person name="Park H.-J.H."/>
            <person name="Ramirez L."/>
            <person name="Alfaro M."/>
            <person name="Sun H."/>
            <person name="Tritt A."/>
            <person name="Yoshinaga Y."/>
            <person name="Zwiers L.-H.L."/>
            <person name="Turgeon B.G."/>
            <person name="Goodwin S.B."/>
            <person name="Spatafora J.W."/>
            <person name="Crous P.W."/>
            <person name="Grigoriev I.V."/>
        </authorList>
    </citation>
    <scope>NUCLEOTIDE SEQUENCE [LARGE SCALE GENOMIC DNA]</scope>
    <source>
        <strain evidence="2 3">CBS 611.86</strain>
    </source>
</reference>
<feature type="domain" description="Heterokaryon incompatibility" evidence="1">
    <location>
        <begin position="48"/>
        <end position="130"/>
    </location>
</feature>
<gene>
    <name evidence="2" type="ORF">BDV95DRAFT_506994</name>
</gene>